<sequence>MTYSKPRQWSHGDIPTAAIMNKYSDSLNAINASLSAVNMPAQLWSYENYDGTNFANSDYYMVHRYRYLIYRGNGEITDPSGVGDTVNVTGSGSSILTYDLKEISWLTPGKLYLPKDFVFCLEDKIP</sequence>
<protein>
    <submittedName>
        <fullName evidence="1">Uncharacterized protein</fullName>
    </submittedName>
</protein>
<dbReference type="AlphaFoldDB" id="A0A0F9T0T2"/>
<proteinExistence type="predicted"/>
<reference evidence="1" key="1">
    <citation type="journal article" date="2015" name="Nature">
        <title>Complex archaea that bridge the gap between prokaryotes and eukaryotes.</title>
        <authorList>
            <person name="Spang A."/>
            <person name="Saw J.H."/>
            <person name="Jorgensen S.L."/>
            <person name="Zaremba-Niedzwiedzka K."/>
            <person name="Martijn J."/>
            <person name="Lind A.E."/>
            <person name="van Eijk R."/>
            <person name="Schleper C."/>
            <person name="Guy L."/>
            <person name="Ettema T.J."/>
        </authorList>
    </citation>
    <scope>NUCLEOTIDE SEQUENCE</scope>
</reference>
<accession>A0A0F9T0T2</accession>
<name>A0A0F9T0T2_9ZZZZ</name>
<organism evidence="1">
    <name type="scientific">marine sediment metagenome</name>
    <dbReference type="NCBI Taxonomy" id="412755"/>
    <lineage>
        <taxon>unclassified sequences</taxon>
        <taxon>metagenomes</taxon>
        <taxon>ecological metagenomes</taxon>
    </lineage>
</organism>
<dbReference type="EMBL" id="LAZR01000320">
    <property type="protein sequence ID" value="KKN74835.1"/>
    <property type="molecule type" value="Genomic_DNA"/>
</dbReference>
<comment type="caution">
    <text evidence="1">The sequence shown here is derived from an EMBL/GenBank/DDBJ whole genome shotgun (WGS) entry which is preliminary data.</text>
</comment>
<gene>
    <name evidence="1" type="ORF">LCGC14_0387280</name>
</gene>
<evidence type="ECO:0000313" key="1">
    <source>
        <dbReference type="EMBL" id="KKN74835.1"/>
    </source>
</evidence>